<dbReference type="InterPro" id="IPR005815">
    <property type="entry name" value="BioA"/>
</dbReference>
<dbReference type="Gene3D" id="3.90.1150.10">
    <property type="entry name" value="Aspartate Aminotransferase, domain 1"/>
    <property type="match status" value="1"/>
</dbReference>
<dbReference type="GO" id="GO:0005737">
    <property type="term" value="C:cytoplasm"/>
    <property type="evidence" value="ECO:0007669"/>
    <property type="project" value="UniProtKB-SubCell"/>
</dbReference>
<evidence type="ECO:0000256" key="11">
    <source>
        <dbReference type="ARBA" id="ARBA00048449"/>
    </source>
</evidence>
<dbReference type="PIRSF" id="PIRSF000521">
    <property type="entry name" value="Transaminase_4ab_Lys_Orn"/>
    <property type="match status" value="1"/>
</dbReference>
<feature type="binding site" evidence="13">
    <location>
        <begin position="115"/>
        <end position="116"/>
    </location>
    <ligand>
        <name>pyridoxal 5'-phosphate</name>
        <dbReference type="ChEBI" id="CHEBI:597326"/>
    </ligand>
</feature>
<dbReference type="InterPro" id="IPR015422">
    <property type="entry name" value="PyrdxlP-dep_Trfase_small"/>
</dbReference>
<feature type="binding site" evidence="13">
    <location>
        <position position="413"/>
    </location>
    <ligand>
        <name>substrate</name>
    </ligand>
</feature>
<evidence type="ECO:0000256" key="8">
    <source>
        <dbReference type="ARBA" id="ARBA00022691"/>
    </source>
</evidence>
<keyword evidence="8 13" id="KW-0949">S-adenosyl-L-methionine</keyword>
<evidence type="ECO:0000256" key="12">
    <source>
        <dbReference type="ARBA" id="ARBA00060970"/>
    </source>
</evidence>
<evidence type="ECO:0000256" key="10">
    <source>
        <dbReference type="ARBA" id="ARBA00022898"/>
    </source>
</evidence>
<comment type="function">
    <text evidence="13">Catalyzes the transfer of the alpha-amino group from S-adenosyl-L-methionine (SAM) to 7-keto-8-aminopelargonic acid (KAPA) to form 7,8-diaminopelargonic acid (DAPA). It is the only aminotransferase known to utilize SAM as an amino donor.</text>
</comment>
<dbReference type="InterPro" id="IPR005814">
    <property type="entry name" value="Aminotrans_3"/>
</dbReference>
<comment type="pathway">
    <text evidence="3 13">Cofactor biosynthesis; biotin biosynthesis; 7,8-diaminononanoate from 8-amino-7-oxononanoate (SAM route): step 1/1.</text>
</comment>
<name>A0A0C2EFQ8_9BACT</name>
<feature type="binding site" evidence="13">
    <location>
        <position position="318"/>
    </location>
    <ligand>
        <name>substrate</name>
    </ligand>
</feature>
<comment type="caution">
    <text evidence="14">The sequence shown here is derived from an EMBL/GenBank/DDBJ whole genome shotgun (WGS) entry which is preliminary data.</text>
</comment>
<feature type="binding site" evidence="13">
    <location>
        <position position="283"/>
    </location>
    <ligand>
        <name>substrate</name>
    </ligand>
</feature>
<dbReference type="PANTHER" id="PTHR42684:SF17">
    <property type="entry name" value="ADENOSYLMETHIONINE-8-AMINO-7-OXONONANOATE AMINOTRANSFERASE"/>
    <property type="match status" value="1"/>
</dbReference>
<comment type="subunit">
    <text evidence="4 13">Homodimer.</text>
</comment>
<keyword evidence="7 13" id="KW-0808">Transferase</keyword>
<evidence type="ECO:0000256" key="6">
    <source>
        <dbReference type="ARBA" id="ARBA00022576"/>
    </source>
</evidence>
<keyword evidence="5 13" id="KW-0963">Cytoplasm</keyword>
<evidence type="ECO:0000313" key="15">
    <source>
        <dbReference type="Proteomes" id="UP000035068"/>
    </source>
</evidence>
<sequence>MDEKEIVRLDRQHVWHPCTQEKDHETLPPIPIARGDGCYLVTVDGKHIIDAVSSWWVNLFGHNHPRLNRALQEQSQRIAHHIFAGFTHEPAVELARRLCDKAPGNLTRVFFADNGSAAVEVALKMSFQYWQQSGKSRKTRFVSISEAYHGETLGALAVSGCDLYRDTYRPILMQGFSVQGPDCFNCPYGLERDTCSAECFAPMEEAVTAHHEEIAGVIIEPLIQAAAGMRIYSPVYLQKLRALCDRYQVHYIADEIAVGFGRTGRLFANELAGTAPDILCLSKGITGGYLPLSVTLTTDEIYGAFYDDYETLKAFLHSHSYTGNPLACAVAVEVMKIFEEEDVLGQLKPRMALLEEARARFAAHPHVGEMRRCGLVGAIEMVTDKETRTGYPWQQRRGFQLYQKALKRGVLLRPLGNVVYFMPPLNIPMGALEQVVEVAWDCLNEVTHEP</sequence>
<dbReference type="InterPro" id="IPR049704">
    <property type="entry name" value="Aminotrans_3_PPA_site"/>
</dbReference>
<keyword evidence="15" id="KW-1185">Reference proteome</keyword>
<dbReference type="SUPFAM" id="SSF53383">
    <property type="entry name" value="PLP-dependent transferases"/>
    <property type="match status" value="1"/>
</dbReference>
<dbReference type="EMBL" id="JWJD01000001">
    <property type="protein sequence ID" value="KIH77458.1"/>
    <property type="molecule type" value="Genomic_DNA"/>
</dbReference>
<evidence type="ECO:0000256" key="4">
    <source>
        <dbReference type="ARBA" id="ARBA00011738"/>
    </source>
</evidence>
<dbReference type="Pfam" id="PF00202">
    <property type="entry name" value="Aminotran_3"/>
    <property type="match status" value="1"/>
</dbReference>
<dbReference type="Proteomes" id="UP000035068">
    <property type="component" value="Unassembled WGS sequence"/>
</dbReference>
<feature type="modified residue" description="N6-(pyridoxal phosphate)lysine" evidence="13">
    <location>
        <position position="283"/>
    </location>
</feature>
<comment type="catalytic activity">
    <reaction evidence="11 13">
        <text>(8S)-8-amino-7-oxononanoate + S-adenosyl-L-methionine = S-adenosyl-4-methylsulfanyl-2-oxobutanoate + (7R,8S)-7,8-diammoniononanoate</text>
        <dbReference type="Rhea" id="RHEA:16861"/>
        <dbReference type="ChEBI" id="CHEBI:16490"/>
        <dbReference type="ChEBI" id="CHEBI:59789"/>
        <dbReference type="ChEBI" id="CHEBI:149468"/>
        <dbReference type="ChEBI" id="CHEBI:149469"/>
        <dbReference type="EC" id="2.6.1.62"/>
    </reaction>
</comment>
<dbReference type="HAMAP" id="MF_00834">
    <property type="entry name" value="BioA"/>
    <property type="match status" value="1"/>
</dbReference>
<feature type="binding site" evidence="13">
    <location>
        <position position="148"/>
    </location>
    <ligand>
        <name>substrate</name>
    </ligand>
</feature>
<proteinExistence type="inferred from homology"/>
<dbReference type="InterPro" id="IPR015421">
    <property type="entry name" value="PyrdxlP-dep_Trfase_major"/>
</dbReference>
<feature type="binding site" evidence="13">
    <location>
        <position position="254"/>
    </location>
    <ligand>
        <name>pyridoxal 5'-phosphate</name>
        <dbReference type="ChEBI" id="CHEBI:597326"/>
    </ligand>
</feature>
<dbReference type="PANTHER" id="PTHR42684">
    <property type="entry name" value="ADENOSYLMETHIONINE-8-AMINO-7-OXONONANOATE AMINOTRANSFERASE"/>
    <property type="match status" value="1"/>
</dbReference>
<dbReference type="UniPathway" id="UPA00078">
    <property type="reaction ID" value="UER00160"/>
</dbReference>
<dbReference type="Gene3D" id="3.40.640.10">
    <property type="entry name" value="Type I PLP-dependent aspartate aminotransferase-like (Major domain)"/>
    <property type="match status" value="1"/>
</dbReference>
<evidence type="ECO:0000256" key="3">
    <source>
        <dbReference type="ARBA" id="ARBA00005063"/>
    </source>
</evidence>
<comment type="subcellular location">
    <subcellularLocation>
        <location evidence="2 13">Cytoplasm</location>
    </subcellularLocation>
</comment>
<organism evidence="14 15">
    <name type="scientific">Geoalkalibacter ferrihydriticus DSM 17813</name>
    <dbReference type="NCBI Taxonomy" id="1121915"/>
    <lineage>
        <taxon>Bacteria</taxon>
        <taxon>Pseudomonadati</taxon>
        <taxon>Thermodesulfobacteriota</taxon>
        <taxon>Desulfuromonadia</taxon>
        <taxon>Desulfuromonadales</taxon>
        <taxon>Geoalkalibacteraceae</taxon>
        <taxon>Geoalkalibacter</taxon>
    </lineage>
</organism>
<dbReference type="EC" id="2.6.1.62" evidence="13"/>
<dbReference type="AlphaFoldDB" id="A0A0C2EFQ8"/>
<keyword evidence="9 13" id="KW-0093">Biotin biosynthesis</keyword>
<reference evidence="14 15" key="1">
    <citation type="submission" date="2014-12" db="EMBL/GenBank/DDBJ databases">
        <title>Genomes of Geoalkalibacter ferrihydriticus and Geoalkalibacter subterraneus, two haloalkaliphilic metal-reducing members of the Geobacteraceae.</title>
        <authorList>
            <person name="Badalamenti J.P."/>
            <person name="Torres C.I."/>
            <person name="Krajmalnik-Brown R."/>
            <person name="Bond D.R."/>
        </authorList>
    </citation>
    <scope>NUCLEOTIDE SEQUENCE [LARGE SCALE GENOMIC DNA]</scope>
    <source>
        <strain evidence="14 15">DSM 17813</strain>
    </source>
</reference>
<dbReference type="RefSeq" id="WP_040095480.1">
    <property type="nucleotide sequence ID" value="NZ_JWJD01000001.1"/>
</dbReference>
<dbReference type="NCBIfam" id="NF004624">
    <property type="entry name" value="PRK05964.1"/>
    <property type="match status" value="1"/>
</dbReference>
<dbReference type="InterPro" id="IPR015424">
    <property type="entry name" value="PyrdxlP-dep_Trfase"/>
</dbReference>
<feature type="binding site" evidence="13">
    <location>
        <position position="55"/>
    </location>
    <ligand>
        <name>substrate</name>
    </ligand>
</feature>
<accession>A0A0C2EFQ8</accession>
<dbReference type="FunFam" id="3.40.640.10:FF:000078">
    <property type="entry name" value="Adenosylmethionine-8-amino-7-oxononanoate aminotransferase"/>
    <property type="match status" value="1"/>
</dbReference>
<evidence type="ECO:0000256" key="5">
    <source>
        <dbReference type="ARBA" id="ARBA00022490"/>
    </source>
</evidence>
<evidence type="ECO:0000256" key="1">
    <source>
        <dbReference type="ARBA" id="ARBA00001933"/>
    </source>
</evidence>
<evidence type="ECO:0000256" key="13">
    <source>
        <dbReference type="HAMAP-Rule" id="MF_00834"/>
    </source>
</evidence>
<dbReference type="CDD" id="cd00610">
    <property type="entry name" value="OAT_like"/>
    <property type="match status" value="1"/>
</dbReference>
<evidence type="ECO:0000256" key="7">
    <source>
        <dbReference type="ARBA" id="ARBA00022679"/>
    </source>
</evidence>
<evidence type="ECO:0000256" key="2">
    <source>
        <dbReference type="ARBA" id="ARBA00004496"/>
    </source>
</evidence>
<gene>
    <name evidence="13" type="primary">bioA</name>
    <name evidence="14" type="ORF">GFER_01640</name>
</gene>
<feature type="binding site" evidence="13">
    <location>
        <begin position="319"/>
        <end position="320"/>
    </location>
    <ligand>
        <name>pyridoxal 5'-phosphate</name>
        <dbReference type="ChEBI" id="CHEBI:597326"/>
    </ligand>
</feature>
<protein>
    <recommendedName>
        <fullName evidence="13">Adenosylmethionine-8-amino-7-oxononanoate aminotransferase</fullName>
        <ecNumber evidence="13">2.6.1.62</ecNumber>
    </recommendedName>
    <alternativeName>
        <fullName evidence="13">7,8-diamino-pelargonic acid aminotransferase</fullName>
        <shortName evidence="13">DAPA AT</shortName>
        <shortName evidence="13">DAPA aminotransferase</shortName>
    </alternativeName>
    <alternativeName>
        <fullName evidence="13">7,8-diaminononanoate synthase</fullName>
        <shortName evidence="13">DANS</shortName>
    </alternativeName>
    <alternativeName>
        <fullName evidence="13">Diaminopelargonic acid synthase</fullName>
    </alternativeName>
</protein>
<dbReference type="NCBIfam" id="TIGR00508">
    <property type="entry name" value="bioA"/>
    <property type="match status" value="1"/>
</dbReference>
<keyword evidence="6 13" id="KW-0032">Aminotransferase</keyword>
<keyword evidence="10 13" id="KW-0663">Pyridoxal phosphate</keyword>
<comment type="cofactor">
    <cofactor evidence="1 13">
        <name>pyridoxal 5'-phosphate</name>
        <dbReference type="ChEBI" id="CHEBI:597326"/>
    </cofactor>
</comment>
<comment type="similarity">
    <text evidence="12 13">Belongs to the class-III pyridoxal-phosphate-dependent aminotransferase family. BioA subfamily.</text>
</comment>
<evidence type="ECO:0000256" key="9">
    <source>
        <dbReference type="ARBA" id="ARBA00022756"/>
    </source>
</evidence>
<dbReference type="GO" id="GO:0009102">
    <property type="term" value="P:biotin biosynthetic process"/>
    <property type="evidence" value="ECO:0007669"/>
    <property type="project" value="UniProtKB-UniRule"/>
</dbReference>
<feature type="site" description="Participates in the substrate recognition with KAPA and in a stacking interaction with the adenine ring of SAM" evidence="13">
    <location>
        <position position="18"/>
    </location>
</feature>
<dbReference type="GO" id="GO:0030170">
    <property type="term" value="F:pyridoxal phosphate binding"/>
    <property type="evidence" value="ECO:0007669"/>
    <property type="project" value="UniProtKB-UniRule"/>
</dbReference>
<evidence type="ECO:0000313" key="14">
    <source>
        <dbReference type="EMBL" id="KIH77458.1"/>
    </source>
</evidence>
<dbReference type="GO" id="GO:0004015">
    <property type="term" value="F:adenosylmethionine-8-amino-7-oxononanoate transaminase activity"/>
    <property type="evidence" value="ECO:0007669"/>
    <property type="project" value="UniProtKB-UniRule"/>
</dbReference>
<dbReference type="PROSITE" id="PS00600">
    <property type="entry name" value="AA_TRANSFER_CLASS_3"/>
    <property type="match status" value="1"/>
</dbReference>